<evidence type="ECO:0000313" key="1">
    <source>
        <dbReference type="EMBL" id="HAT3807579.1"/>
    </source>
</evidence>
<organism evidence="1 2">
    <name type="scientific">Morganella morganii</name>
    <name type="common">Proteus morganii</name>
    <dbReference type="NCBI Taxonomy" id="582"/>
    <lineage>
        <taxon>Bacteria</taxon>
        <taxon>Pseudomonadati</taxon>
        <taxon>Pseudomonadota</taxon>
        <taxon>Gammaproteobacteria</taxon>
        <taxon>Enterobacterales</taxon>
        <taxon>Morganellaceae</taxon>
        <taxon>Morganella</taxon>
    </lineage>
</organism>
<dbReference type="NCBIfam" id="TIGR04498">
    <property type="entry name" value="AbiV_defense"/>
    <property type="match status" value="1"/>
</dbReference>
<dbReference type="AlphaFoldDB" id="A0AAN5RYH4"/>
<proteinExistence type="predicted"/>
<sequence>MNAASSNARRLLNDAFALFDLERYPSATSLAILAIEEAGKVSILREMSLLKDGKDIKQIWHRYRSHTEKNMMWVLLDAVKKGARTLNDFSPIFSNESEHPFALDQLKQISFYTDCLGKAHWSIPDNVIDRDTAISIIEAAKPLVSSKLHTVEEVELWVKYLGPVWKTDDALKHEALKSYFDALSAKGLLSNKTAVSAFLNI</sequence>
<dbReference type="Proteomes" id="UP000865968">
    <property type="component" value="Unassembled WGS sequence"/>
</dbReference>
<accession>A0AAN5RYH4</accession>
<name>A0AAN5RYH4_MORMO</name>
<reference evidence="1" key="1">
    <citation type="journal article" date="2018" name="Genome Biol.">
        <title>SKESA: strategic k-mer extension for scrupulous assemblies.</title>
        <authorList>
            <person name="Souvorov A."/>
            <person name="Agarwala R."/>
            <person name="Lipman D.J."/>
        </authorList>
    </citation>
    <scope>NUCLEOTIDE SEQUENCE</scope>
    <source>
        <strain evidence="1">Morganella morganii ARLG-3209</strain>
    </source>
</reference>
<dbReference type="EMBL" id="DACSWI010000001">
    <property type="protein sequence ID" value="HAT3807579.1"/>
    <property type="molecule type" value="Genomic_DNA"/>
</dbReference>
<dbReference type="Pfam" id="PF18728">
    <property type="entry name" value="HEPN_AbiV"/>
    <property type="match status" value="1"/>
</dbReference>
<dbReference type="InterPro" id="IPR030987">
    <property type="entry name" value="AbiV"/>
</dbReference>
<comment type="caution">
    <text evidence="1">The sequence shown here is derived from an EMBL/GenBank/DDBJ whole genome shotgun (WGS) entry which is preliminary data.</text>
</comment>
<reference evidence="1" key="2">
    <citation type="submission" date="2020-10" db="EMBL/GenBank/DDBJ databases">
        <authorList>
            <consortium name="NCBI Pathogen Detection Project"/>
        </authorList>
    </citation>
    <scope>NUCLEOTIDE SEQUENCE</scope>
    <source>
        <strain evidence="1">Morganella morganii ARLG-3209</strain>
    </source>
</reference>
<evidence type="ECO:0000313" key="2">
    <source>
        <dbReference type="Proteomes" id="UP000865968"/>
    </source>
</evidence>
<protein>
    <submittedName>
        <fullName evidence="1">AbiV family abortive infection protein</fullName>
    </submittedName>
</protein>
<gene>
    <name evidence="1" type="ORF">I8608_000370</name>
</gene>